<comment type="caution">
    <text evidence="2">The sequence shown here is derived from an EMBL/GenBank/DDBJ whole genome shotgun (WGS) entry which is preliminary data.</text>
</comment>
<proteinExistence type="predicted"/>
<reference evidence="2" key="1">
    <citation type="submission" date="2023-03" db="EMBL/GenBank/DDBJ databases">
        <title>Chromosome-level genomes of two armyworms, Mythimna separata and Mythimna loreyi, provide insights into the biosynthesis and reception of sex pheromones.</title>
        <authorList>
            <person name="Zhao H."/>
        </authorList>
    </citation>
    <scope>NUCLEOTIDE SEQUENCE</scope>
    <source>
        <strain evidence="2">BeijingLab</strain>
        <tissue evidence="2">Pupa</tissue>
    </source>
</reference>
<dbReference type="PANTHER" id="PTHR12829">
    <property type="entry name" value="N6-ADENOSINE-METHYLTRANSFERASE"/>
    <property type="match status" value="1"/>
</dbReference>
<dbReference type="AlphaFoldDB" id="A0AAD7YBJ6"/>
<dbReference type="GO" id="GO:0005634">
    <property type="term" value="C:nucleus"/>
    <property type="evidence" value="ECO:0007669"/>
    <property type="project" value="TreeGrafter"/>
</dbReference>
<evidence type="ECO:0000313" key="2">
    <source>
        <dbReference type="EMBL" id="KAJ8710083.1"/>
    </source>
</evidence>
<feature type="compositionally biased region" description="Basic and acidic residues" evidence="1">
    <location>
        <begin position="184"/>
        <end position="195"/>
    </location>
</feature>
<protein>
    <submittedName>
        <fullName evidence="2">Uncharacterized protein</fullName>
    </submittedName>
</protein>
<sequence>MSDAWEEIQAVKSKRNSLREKLEKRKKERQNILSANLVGEKSEGSPGGGKERSLASPSTLKHEASQEKPKPLVPSASLEVRLLQVLSDMQLQLPATACALLPGLGDVDAGIVASLLQKFATQKLITIKERTESTTDASLEVVSAESVRLGAVLAALMEEQTSGSKRKGDSKTEEASNPKVSKTATDEKKTGKNDTDIMSLLAMPSSREKAVKRVGEEIMDLLSKPTAKEKSLADKFKSQGGAQVMEFCPHGTRAECMRAHTPSKEEGADQSYTCKKLHFKKIIQSHTDESLGDCSFLNTCFHMDSCNRSATAPSSTPASTWTAASEYTAVLRLQEAALQEDHTEPHGRVARRLLLPQHLLPHGQLQVSTQQSYACKKLHFKKIIQSHTDESLGDCSFLNTCFHMDSCK</sequence>
<feature type="region of interest" description="Disordered" evidence="1">
    <location>
        <begin position="16"/>
        <end position="72"/>
    </location>
</feature>
<dbReference type="EMBL" id="JARGEI010000023">
    <property type="protein sequence ID" value="KAJ8710083.1"/>
    <property type="molecule type" value="Genomic_DNA"/>
</dbReference>
<gene>
    <name evidence="2" type="ORF">PYW07_009449</name>
</gene>
<evidence type="ECO:0000313" key="3">
    <source>
        <dbReference type="Proteomes" id="UP001231518"/>
    </source>
</evidence>
<dbReference type="PANTHER" id="PTHR12829:SF7">
    <property type="entry name" value="N6-ADENOSINE-METHYLTRANSFERASE CATALYTIC SUBUNIT"/>
    <property type="match status" value="1"/>
</dbReference>
<feature type="compositionally biased region" description="Basic and acidic residues" evidence="1">
    <location>
        <begin position="60"/>
        <end position="70"/>
    </location>
</feature>
<evidence type="ECO:0000256" key="1">
    <source>
        <dbReference type="SAM" id="MobiDB-lite"/>
    </source>
</evidence>
<name>A0AAD7YBJ6_MYTSE</name>
<feature type="region of interest" description="Disordered" evidence="1">
    <location>
        <begin position="160"/>
        <end position="197"/>
    </location>
</feature>
<organism evidence="2 3">
    <name type="scientific">Mythimna separata</name>
    <name type="common">Oriental armyworm</name>
    <name type="synonym">Pseudaletia separata</name>
    <dbReference type="NCBI Taxonomy" id="271217"/>
    <lineage>
        <taxon>Eukaryota</taxon>
        <taxon>Metazoa</taxon>
        <taxon>Ecdysozoa</taxon>
        <taxon>Arthropoda</taxon>
        <taxon>Hexapoda</taxon>
        <taxon>Insecta</taxon>
        <taxon>Pterygota</taxon>
        <taxon>Neoptera</taxon>
        <taxon>Endopterygota</taxon>
        <taxon>Lepidoptera</taxon>
        <taxon>Glossata</taxon>
        <taxon>Ditrysia</taxon>
        <taxon>Noctuoidea</taxon>
        <taxon>Noctuidae</taxon>
        <taxon>Noctuinae</taxon>
        <taxon>Hadenini</taxon>
        <taxon>Mythimna</taxon>
    </lineage>
</organism>
<dbReference type="Proteomes" id="UP001231518">
    <property type="component" value="Chromosome 23"/>
</dbReference>
<dbReference type="GO" id="GO:0001734">
    <property type="term" value="F:mRNA m(6)A methyltransferase activity"/>
    <property type="evidence" value="ECO:0007669"/>
    <property type="project" value="TreeGrafter"/>
</dbReference>
<keyword evidence="3" id="KW-1185">Reference proteome</keyword>
<dbReference type="GO" id="GO:0036396">
    <property type="term" value="C:RNA N6-methyladenosine methyltransferase complex"/>
    <property type="evidence" value="ECO:0007669"/>
    <property type="project" value="TreeGrafter"/>
</dbReference>
<feature type="compositionally biased region" description="Basic and acidic residues" evidence="1">
    <location>
        <begin position="166"/>
        <end position="176"/>
    </location>
</feature>
<accession>A0AAD7YBJ6</accession>